<dbReference type="Proteomes" id="UP000325081">
    <property type="component" value="Unassembled WGS sequence"/>
</dbReference>
<proteinExistence type="predicted"/>
<feature type="transmembrane region" description="Helical" evidence="2">
    <location>
        <begin position="99"/>
        <end position="125"/>
    </location>
</feature>
<evidence type="ECO:0000256" key="3">
    <source>
        <dbReference type="SAM" id="SignalP"/>
    </source>
</evidence>
<protein>
    <submittedName>
        <fullName evidence="4">Uncharacterized protein</fullName>
    </submittedName>
</protein>
<evidence type="ECO:0000256" key="1">
    <source>
        <dbReference type="SAM" id="MobiDB-lite"/>
    </source>
</evidence>
<sequence>MERNLLQCGIVALAALATICGGRDLRPSDHGLAYQETSPSPPPQQNGDARGTLSFFGGTASSSVELPEARNISDSWWSSRGGSGAGGEARGDGRDRVRLGLLVASGVCGVTGGVLLVVSGVVFLFRHQKRKVKADGVPSTSAAATDGQAVNGN</sequence>
<evidence type="ECO:0000313" key="4">
    <source>
        <dbReference type="EMBL" id="GER36796.1"/>
    </source>
</evidence>
<feature type="chain" id="PRO_5022882001" evidence="3">
    <location>
        <begin position="23"/>
        <end position="153"/>
    </location>
</feature>
<gene>
    <name evidence="4" type="ORF">STAS_13161</name>
</gene>
<keyword evidence="2" id="KW-0472">Membrane</keyword>
<feature type="signal peptide" evidence="3">
    <location>
        <begin position="1"/>
        <end position="22"/>
    </location>
</feature>
<dbReference type="AlphaFoldDB" id="A0A5A7PVV0"/>
<name>A0A5A7PVV0_STRAF</name>
<keyword evidence="2" id="KW-0812">Transmembrane</keyword>
<keyword evidence="3" id="KW-0732">Signal</keyword>
<keyword evidence="5" id="KW-1185">Reference proteome</keyword>
<feature type="region of interest" description="Disordered" evidence="1">
    <location>
        <begin position="30"/>
        <end position="52"/>
    </location>
</feature>
<accession>A0A5A7PVV0</accession>
<dbReference type="EMBL" id="BKCP01005217">
    <property type="protein sequence ID" value="GER36796.1"/>
    <property type="molecule type" value="Genomic_DNA"/>
</dbReference>
<feature type="compositionally biased region" description="Polar residues" evidence="1">
    <location>
        <begin position="138"/>
        <end position="153"/>
    </location>
</feature>
<feature type="region of interest" description="Disordered" evidence="1">
    <location>
        <begin position="134"/>
        <end position="153"/>
    </location>
</feature>
<evidence type="ECO:0000256" key="2">
    <source>
        <dbReference type="SAM" id="Phobius"/>
    </source>
</evidence>
<comment type="caution">
    <text evidence="4">The sequence shown here is derived from an EMBL/GenBank/DDBJ whole genome shotgun (WGS) entry which is preliminary data.</text>
</comment>
<dbReference type="PANTHER" id="PTHR37189">
    <property type="entry name" value="CONCANAVALIN A-LIKE LECTIN/GLUCANASE DOMAIN-CONTAINING PROTEIN-RELATED"/>
    <property type="match status" value="1"/>
</dbReference>
<reference evidence="5" key="1">
    <citation type="journal article" date="2019" name="Curr. Biol.">
        <title>Genome Sequence of Striga asiatica Provides Insight into the Evolution of Plant Parasitism.</title>
        <authorList>
            <person name="Yoshida S."/>
            <person name="Kim S."/>
            <person name="Wafula E.K."/>
            <person name="Tanskanen J."/>
            <person name="Kim Y.M."/>
            <person name="Honaas L."/>
            <person name="Yang Z."/>
            <person name="Spallek T."/>
            <person name="Conn C.E."/>
            <person name="Ichihashi Y."/>
            <person name="Cheong K."/>
            <person name="Cui S."/>
            <person name="Der J.P."/>
            <person name="Gundlach H."/>
            <person name="Jiao Y."/>
            <person name="Hori C."/>
            <person name="Ishida J.K."/>
            <person name="Kasahara H."/>
            <person name="Kiba T."/>
            <person name="Kim M.S."/>
            <person name="Koo N."/>
            <person name="Laohavisit A."/>
            <person name="Lee Y.H."/>
            <person name="Lumba S."/>
            <person name="McCourt P."/>
            <person name="Mortimer J.C."/>
            <person name="Mutuku J.M."/>
            <person name="Nomura T."/>
            <person name="Sasaki-Sekimoto Y."/>
            <person name="Seto Y."/>
            <person name="Wang Y."/>
            <person name="Wakatake T."/>
            <person name="Sakakibara H."/>
            <person name="Demura T."/>
            <person name="Yamaguchi S."/>
            <person name="Yoneyama K."/>
            <person name="Manabe R.I."/>
            <person name="Nelson D.C."/>
            <person name="Schulman A.H."/>
            <person name="Timko M.P."/>
            <person name="dePamphilis C.W."/>
            <person name="Choi D."/>
            <person name="Shirasu K."/>
        </authorList>
    </citation>
    <scope>NUCLEOTIDE SEQUENCE [LARGE SCALE GENOMIC DNA]</scope>
    <source>
        <strain evidence="5">cv. UVA1</strain>
    </source>
</reference>
<dbReference type="OrthoDB" id="1107534at2759"/>
<evidence type="ECO:0000313" key="5">
    <source>
        <dbReference type="Proteomes" id="UP000325081"/>
    </source>
</evidence>
<dbReference type="PANTHER" id="PTHR37189:SF4">
    <property type="entry name" value="TRANSMEMBRANE PROTEIN"/>
    <property type="match status" value="1"/>
</dbReference>
<keyword evidence="2" id="KW-1133">Transmembrane helix</keyword>
<organism evidence="4 5">
    <name type="scientific">Striga asiatica</name>
    <name type="common">Asiatic witchweed</name>
    <name type="synonym">Buchnera asiatica</name>
    <dbReference type="NCBI Taxonomy" id="4170"/>
    <lineage>
        <taxon>Eukaryota</taxon>
        <taxon>Viridiplantae</taxon>
        <taxon>Streptophyta</taxon>
        <taxon>Embryophyta</taxon>
        <taxon>Tracheophyta</taxon>
        <taxon>Spermatophyta</taxon>
        <taxon>Magnoliopsida</taxon>
        <taxon>eudicotyledons</taxon>
        <taxon>Gunneridae</taxon>
        <taxon>Pentapetalae</taxon>
        <taxon>asterids</taxon>
        <taxon>lamiids</taxon>
        <taxon>Lamiales</taxon>
        <taxon>Orobanchaceae</taxon>
        <taxon>Buchnereae</taxon>
        <taxon>Striga</taxon>
    </lineage>
</organism>